<evidence type="ECO:0000313" key="4">
    <source>
        <dbReference type="EMBL" id="OQW52628.1"/>
    </source>
</evidence>
<dbReference type="Gene3D" id="3.10.20.30">
    <property type="match status" value="1"/>
</dbReference>
<dbReference type="CDD" id="cd07302">
    <property type="entry name" value="CHD"/>
    <property type="match status" value="1"/>
</dbReference>
<dbReference type="InterPro" id="IPR050697">
    <property type="entry name" value="Adenylyl/Guanylyl_Cyclase_3/4"/>
</dbReference>
<dbReference type="InterPro" id="IPR029787">
    <property type="entry name" value="Nucleotide_cyclase"/>
</dbReference>
<proteinExistence type="predicted"/>
<feature type="transmembrane region" description="Helical" evidence="1">
    <location>
        <begin position="76"/>
        <end position="94"/>
    </location>
</feature>
<sequence>MLSTVESHNAFNIKALTTRLLRNDWKRTLRLTSGLVLLAFVTMHLVNHALGLIGIAQMSVMQEWRWVIWKSRPGTWLLYGSFFVHVSFTLARILRRGTFRMPFKEALQLILGLSIPFLIIGHVAGTRLAGDMYGLDESYVAVLQRLWPKSAVIQTVAVLVVWFHGIIGFHYIFTAKRSVRTIMDDLLWAVAILVPALALAGFLVSGRDAQPYDGEPTIDPAVISLVNRTEFYGRLGAFGLLAAVGGVLGYREIGRRRRRIITVNYVGHGEVMVRPGQSLLEISRDQRIPHPSLCGGRGRCATCRVLVTKGLQDLPPIGVAERTLLEQIAAPPGVRLACQVHPFRDLSAQILLPVLGEHTHAAQSEHAGWGLEEQATVLVVDLRAFTNLVNTQVPYELVVLLNRFQEEMIQSVRAHHGHVDIVVVDGLTAVFKKDGHKDKGSRDALKAARDMFKSIEALNVQFQSALSLPLRIGIGIHTGRILTARVGAMQAQAVTLALGETVAVASKLEAASKDMMSDLVISRETALAAGLPIMQSRLRDIYVLGHENAISAYPIRGLGELAAVT</sequence>
<dbReference type="GO" id="GO:0035556">
    <property type="term" value="P:intracellular signal transduction"/>
    <property type="evidence" value="ECO:0007669"/>
    <property type="project" value="InterPro"/>
</dbReference>
<keyword evidence="1" id="KW-0812">Transmembrane</keyword>
<dbReference type="GO" id="GO:0016020">
    <property type="term" value="C:membrane"/>
    <property type="evidence" value="ECO:0007669"/>
    <property type="project" value="InterPro"/>
</dbReference>
<dbReference type="InterPro" id="IPR034804">
    <property type="entry name" value="SQR/QFR_C/D"/>
</dbReference>
<feature type="domain" description="Guanylate cyclase" evidence="2">
    <location>
        <begin position="376"/>
        <end position="509"/>
    </location>
</feature>
<feature type="transmembrane region" description="Helical" evidence="1">
    <location>
        <begin position="231"/>
        <end position="250"/>
    </location>
</feature>
<dbReference type="PROSITE" id="PS50125">
    <property type="entry name" value="GUANYLATE_CYCLASE_2"/>
    <property type="match status" value="1"/>
</dbReference>
<dbReference type="PANTHER" id="PTHR43081:SF1">
    <property type="entry name" value="ADENYLATE CYCLASE, TERMINAL-DIFFERENTIATION SPECIFIC"/>
    <property type="match status" value="1"/>
</dbReference>
<dbReference type="Pfam" id="PF00211">
    <property type="entry name" value="Guanylate_cyc"/>
    <property type="match status" value="1"/>
</dbReference>
<dbReference type="RefSeq" id="WP_376801804.1">
    <property type="nucleotide sequence ID" value="NZ_DBNB01000020.1"/>
</dbReference>
<dbReference type="Pfam" id="PF00111">
    <property type="entry name" value="Fer2"/>
    <property type="match status" value="1"/>
</dbReference>
<dbReference type="CDD" id="cd00207">
    <property type="entry name" value="fer2"/>
    <property type="match status" value="1"/>
</dbReference>
<dbReference type="SUPFAM" id="SSF54292">
    <property type="entry name" value="2Fe-2S ferredoxin-like"/>
    <property type="match status" value="1"/>
</dbReference>
<evidence type="ECO:0000259" key="2">
    <source>
        <dbReference type="PROSITE" id="PS50125"/>
    </source>
</evidence>
<gene>
    <name evidence="4" type="ORF">A4S15_07310</name>
</gene>
<dbReference type="GO" id="GO:0051536">
    <property type="term" value="F:iron-sulfur cluster binding"/>
    <property type="evidence" value="ECO:0007669"/>
    <property type="project" value="InterPro"/>
</dbReference>
<feature type="transmembrane region" description="Helical" evidence="1">
    <location>
        <begin position="106"/>
        <end position="125"/>
    </location>
</feature>
<organism evidence="4 5">
    <name type="scientific">Candidatus Raskinella chloraquaticus</name>
    <dbReference type="NCBI Taxonomy" id="1951219"/>
    <lineage>
        <taxon>Bacteria</taxon>
        <taxon>Pseudomonadati</taxon>
        <taxon>Pseudomonadota</taxon>
        <taxon>Alphaproteobacteria</taxon>
        <taxon>Hyphomicrobiales</taxon>
        <taxon>Phreatobacteraceae</taxon>
        <taxon>Candidatus Raskinella</taxon>
    </lineage>
</organism>
<dbReference type="PANTHER" id="PTHR43081">
    <property type="entry name" value="ADENYLATE CYCLASE, TERMINAL-DIFFERENTIATION SPECIFIC-RELATED"/>
    <property type="match status" value="1"/>
</dbReference>
<evidence type="ECO:0000259" key="3">
    <source>
        <dbReference type="PROSITE" id="PS51085"/>
    </source>
</evidence>
<dbReference type="Proteomes" id="UP000192872">
    <property type="component" value="Unassembled WGS sequence"/>
</dbReference>
<reference evidence="4 5" key="1">
    <citation type="journal article" date="2017" name="Water Res.">
        <title>Comammox in drinking water systems.</title>
        <authorList>
            <person name="Wang Y."/>
            <person name="Ma L."/>
            <person name="Mao Y."/>
            <person name="Jiang X."/>
            <person name="Xia Y."/>
            <person name="Yu K."/>
            <person name="Li B."/>
            <person name="Zhang T."/>
        </authorList>
    </citation>
    <scope>NUCLEOTIDE SEQUENCE [LARGE SCALE GENOMIC DNA]</scope>
    <source>
        <strain evidence="4">SG_bin8</strain>
    </source>
</reference>
<dbReference type="SUPFAM" id="SSF55073">
    <property type="entry name" value="Nucleotide cyclase"/>
    <property type="match status" value="1"/>
</dbReference>
<evidence type="ECO:0008006" key="6">
    <source>
        <dbReference type="Google" id="ProtNLM"/>
    </source>
</evidence>
<accession>A0A1W9HYW8</accession>
<dbReference type="AlphaFoldDB" id="A0A1W9HYW8"/>
<feature type="transmembrane region" description="Helical" evidence="1">
    <location>
        <begin position="186"/>
        <end position="204"/>
    </location>
</feature>
<dbReference type="SUPFAM" id="SSF81343">
    <property type="entry name" value="Fumarate reductase respiratory complex transmembrane subunits"/>
    <property type="match status" value="1"/>
</dbReference>
<feature type="domain" description="2Fe-2S ferredoxin-type" evidence="3">
    <location>
        <begin position="261"/>
        <end position="354"/>
    </location>
</feature>
<protein>
    <recommendedName>
        <fullName evidence="6">Guanylate cyclase domain-containing protein</fullName>
    </recommendedName>
</protein>
<name>A0A1W9HYW8_9HYPH</name>
<feature type="transmembrane region" description="Helical" evidence="1">
    <location>
        <begin position="35"/>
        <end position="56"/>
    </location>
</feature>
<feature type="transmembrane region" description="Helical" evidence="1">
    <location>
        <begin position="151"/>
        <end position="174"/>
    </location>
</feature>
<dbReference type="PROSITE" id="PS51085">
    <property type="entry name" value="2FE2S_FER_2"/>
    <property type="match status" value="1"/>
</dbReference>
<dbReference type="SMART" id="SM00044">
    <property type="entry name" value="CYCc"/>
    <property type="match status" value="1"/>
</dbReference>
<dbReference type="EMBL" id="LWDL01000012">
    <property type="protein sequence ID" value="OQW52628.1"/>
    <property type="molecule type" value="Genomic_DNA"/>
</dbReference>
<dbReference type="InterPro" id="IPR036010">
    <property type="entry name" value="2Fe-2S_ferredoxin-like_sf"/>
</dbReference>
<evidence type="ECO:0000256" key="1">
    <source>
        <dbReference type="SAM" id="Phobius"/>
    </source>
</evidence>
<keyword evidence="1" id="KW-1133">Transmembrane helix</keyword>
<dbReference type="InterPro" id="IPR001054">
    <property type="entry name" value="A/G_cyclase"/>
</dbReference>
<dbReference type="InterPro" id="IPR012675">
    <property type="entry name" value="Beta-grasp_dom_sf"/>
</dbReference>
<dbReference type="STRING" id="1827387.A4S15_07310"/>
<dbReference type="GO" id="GO:0004016">
    <property type="term" value="F:adenylate cyclase activity"/>
    <property type="evidence" value="ECO:0007669"/>
    <property type="project" value="UniProtKB-ARBA"/>
</dbReference>
<dbReference type="GO" id="GO:0009190">
    <property type="term" value="P:cyclic nucleotide biosynthetic process"/>
    <property type="evidence" value="ECO:0007669"/>
    <property type="project" value="InterPro"/>
</dbReference>
<keyword evidence="1" id="KW-0472">Membrane</keyword>
<evidence type="ECO:0000313" key="5">
    <source>
        <dbReference type="Proteomes" id="UP000192872"/>
    </source>
</evidence>
<comment type="caution">
    <text evidence="4">The sequence shown here is derived from an EMBL/GenBank/DDBJ whole genome shotgun (WGS) entry which is preliminary data.</text>
</comment>
<dbReference type="InterPro" id="IPR001041">
    <property type="entry name" value="2Fe-2S_ferredoxin-type"/>
</dbReference>
<dbReference type="Gene3D" id="3.30.70.1230">
    <property type="entry name" value="Nucleotide cyclase"/>
    <property type="match status" value="1"/>
</dbReference>